<keyword evidence="4 9" id="KW-0812">Transmembrane</keyword>
<evidence type="ECO:0000256" key="5">
    <source>
        <dbReference type="ARBA" id="ARBA00022989"/>
    </source>
</evidence>
<feature type="region of interest" description="Disordered" evidence="8">
    <location>
        <begin position="168"/>
        <end position="189"/>
    </location>
</feature>
<sequence length="511" mass="53332">MRALLRNAALLPILIGGVGLAMLLPAAMAFATGQAAIGRAFLHSAVLVLVGALFLAVASAAPGARTGRRVRRVLDDPLSVVILAYAVLPPLMAIPLAEALPGLGFSRAWFEMVSSFTTTGASVFDAPRRIPDAVHLWRATVGWLGGAFVLVVAAALVAPMARGETQAQAELHRHQAAAPGSSTQGHSETAPRIRLGREIRAVMPAFAAVTGLLWIALVMAGNPGLLAIIQAMSTLSTSGITMARGPGPAGFWAEALILAGLLLALSRRSLPGAPAPHDALPLWRDPEPRLAVVLVLLVAGVLLLRHWLGAHGLGEGGNLGAAVHTLWGGLFTALSFLTTTGFVSKDWHVAWAWSGMPPPGLILLGLAMAGGGVATTAGGLKLLRLHALILQGRRELDRVVYPSSVGGEGVRRRALRREGALAAWLILMLFLFSTIAVVSLLTVLGLRFEDALVYAIAAITTTGPLTDVAADVRLSWGELGEAARAVLALAMVLGRLEILLVLTLFLGPARR</sequence>
<keyword evidence="3" id="KW-1003">Cell membrane</keyword>
<evidence type="ECO:0000256" key="9">
    <source>
        <dbReference type="SAM" id="Phobius"/>
    </source>
</evidence>
<protein>
    <submittedName>
        <fullName evidence="10">TrkH family potassium uptake protein</fullName>
    </submittedName>
</protein>
<feature type="transmembrane region" description="Helical" evidence="9">
    <location>
        <begin position="482"/>
        <end position="506"/>
    </location>
</feature>
<accession>A0A7Z0HXX2</accession>
<feature type="transmembrane region" description="Helical" evidence="9">
    <location>
        <begin position="290"/>
        <end position="308"/>
    </location>
</feature>
<keyword evidence="5 9" id="KW-1133">Transmembrane helix</keyword>
<feature type="transmembrane region" description="Helical" evidence="9">
    <location>
        <begin position="41"/>
        <end position="61"/>
    </location>
</feature>
<feature type="transmembrane region" description="Helical" evidence="9">
    <location>
        <begin position="136"/>
        <end position="158"/>
    </location>
</feature>
<dbReference type="GO" id="GO:0030001">
    <property type="term" value="P:metal ion transport"/>
    <property type="evidence" value="ECO:0007669"/>
    <property type="project" value="UniProtKB-ARBA"/>
</dbReference>
<dbReference type="PANTHER" id="PTHR32024">
    <property type="entry name" value="TRK SYSTEM POTASSIUM UPTAKE PROTEIN TRKG-RELATED"/>
    <property type="match status" value="1"/>
</dbReference>
<dbReference type="GO" id="GO:0008324">
    <property type="term" value="F:monoatomic cation transmembrane transporter activity"/>
    <property type="evidence" value="ECO:0007669"/>
    <property type="project" value="InterPro"/>
</dbReference>
<dbReference type="GO" id="GO:0005886">
    <property type="term" value="C:plasma membrane"/>
    <property type="evidence" value="ECO:0007669"/>
    <property type="project" value="UniProtKB-SubCell"/>
</dbReference>
<dbReference type="Pfam" id="PF02386">
    <property type="entry name" value="TrkH"/>
    <property type="match status" value="2"/>
</dbReference>
<evidence type="ECO:0000313" key="10">
    <source>
        <dbReference type="EMBL" id="NYS23894.1"/>
    </source>
</evidence>
<evidence type="ECO:0000256" key="2">
    <source>
        <dbReference type="ARBA" id="ARBA00022448"/>
    </source>
</evidence>
<keyword evidence="7 9" id="KW-0472">Membrane</keyword>
<gene>
    <name evidence="10" type="ORF">HUK65_02740</name>
</gene>
<evidence type="ECO:0000256" key="6">
    <source>
        <dbReference type="ARBA" id="ARBA00023065"/>
    </source>
</evidence>
<evidence type="ECO:0000313" key="11">
    <source>
        <dbReference type="Proteomes" id="UP000529417"/>
    </source>
</evidence>
<dbReference type="PANTHER" id="PTHR32024:SF3">
    <property type="entry name" value="TRK SYSTEM POTASSIUM UPTAKE PROTEIN"/>
    <property type="match status" value="1"/>
</dbReference>
<comment type="subcellular location">
    <subcellularLocation>
        <location evidence="1">Cell membrane</location>
        <topology evidence="1">Multi-pass membrane protein</topology>
    </subcellularLocation>
</comment>
<evidence type="ECO:0000256" key="8">
    <source>
        <dbReference type="SAM" id="MobiDB-lite"/>
    </source>
</evidence>
<dbReference type="RefSeq" id="WP_179904598.1">
    <property type="nucleotide sequence ID" value="NZ_JACBXS010000004.1"/>
</dbReference>
<feature type="transmembrane region" description="Helical" evidence="9">
    <location>
        <begin position="73"/>
        <end position="97"/>
    </location>
</feature>
<comment type="caution">
    <text evidence="10">The sequence shown here is derived from an EMBL/GenBank/DDBJ whole genome shotgun (WGS) entry which is preliminary data.</text>
</comment>
<keyword evidence="11" id="KW-1185">Reference proteome</keyword>
<keyword evidence="6" id="KW-0406">Ion transport</keyword>
<evidence type="ECO:0000256" key="1">
    <source>
        <dbReference type="ARBA" id="ARBA00004651"/>
    </source>
</evidence>
<feature type="transmembrane region" description="Helical" evidence="9">
    <location>
        <begin position="421"/>
        <end position="445"/>
    </location>
</feature>
<organism evidence="10 11">
    <name type="scientific">Rhabdonatronobacter sediminivivens</name>
    <dbReference type="NCBI Taxonomy" id="2743469"/>
    <lineage>
        <taxon>Bacteria</taxon>
        <taxon>Pseudomonadati</taxon>
        <taxon>Pseudomonadota</taxon>
        <taxon>Alphaproteobacteria</taxon>
        <taxon>Rhodobacterales</taxon>
        <taxon>Paracoccaceae</taxon>
        <taxon>Rhabdonatronobacter</taxon>
    </lineage>
</organism>
<dbReference type="AlphaFoldDB" id="A0A7Z0HXX2"/>
<evidence type="ECO:0000256" key="7">
    <source>
        <dbReference type="ARBA" id="ARBA00023136"/>
    </source>
</evidence>
<dbReference type="Proteomes" id="UP000529417">
    <property type="component" value="Unassembled WGS sequence"/>
</dbReference>
<evidence type="ECO:0000256" key="3">
    <source>
        <dbReference type="ARBA" id="ARBA00022475"/>
    </source>
</evidence>
<feature type="transmembrane region" description="Helical" evidence="9">
    <location>
        <begin position="201"/>
        <end position="219"/>
    </location>
</feature>
<proteinExistence type="predicted"/>
<feature type="transmembrane region" description="Helical" evidence="9">
    <location>
        <begin position="362"/>
        <end position="383"/>
    </location>
</feature>
<dbReference type="InterPro" id="IPR003445">
    <property type="entry name" value="Cat_transpt"/>
</dbReference>
<feature type="transmembrane region" description="Helical" evidence="9">
    <location>
        <begin position="320"/>
        <end position="342"/>
    </location>
</feature>
<dbReference type="EMBL" id="JACBXS010000004">
    <property type="protein sequence ID" value="NYS23894.1"/>
    <property type="molecule type" value="Genomic_DNA"/>
</dbReference>
<keyword evidence="2" id="KW-0813">Transport</keyword>
<reference evidence="10 11" key="1">
    <citation type="journal article" date="2000" name="Arch. Microbiol.">
        <title>Rhodobaca bogoriensis gen. nov. and sp. nov., an alkaliphilic purple nonsulfur bacterium from African Rift Valley soda lakes.</title>
        <authorList>
            <person name="Milford A.D."/>
            <person name="Achenbach L.A."/>
            <person name="Jung D.O."/>
            <person name="Madigan M.T."/>
        </authorList>
    </citation>
    <scope>NUCLEOTIDE SEQUENCE [LARGE SCALE GENOMIC DNA]</scope>
    <source>
        <strain evidence="10 11">2376</strain>
    </source>
</reference>
<evidence type="ECO:0000256" key="4">
    <source>
        <dbReference type="ARBA" id="ARBA00022692"/>
    </source>
</evidence>
<name>A0A7Z0HXX2_9RHOB</name>